<gene>
    <name evidence="1" type="ORF">ALP8811_01542</name>
</gene>
<dbReference type="AlphaFoldDB" id="A0A2R8AKX2"/>
<dbReference type="Proteomes" id="UP000244911">
    <property type="component" value="Unassembled WGS sequence"/>
</dbReference>
<evidence type="ECO:0000313" key="1">
    <source>
        <dbReference type="EMBL" id="SPF76534.1"/>
    </source>
</evidence>
<evidence type="ECO:0000313" key="2">
    <source>
        <dbReference type="Proteomes" id="UP000244911"/>
    </source>
</evidence>
<reference evidence="1 2" key="1">
    <citation type="submission" date="2018-03" db="EMBL/GenBank/DDBJ databases">
        <authorList>
            <person name="Keele B.F."/>
        </authorList>
    </citation>
    <scope>NUCLEOTIDE SEQUENCE [LARGE SCALE GENOMIC DNA]</scope>
    <source>
        <strain evidence="1 2">CECT 8811</strain>
    </source>
</reference>
<accession>A0A2R8AKX2</accession>
<sequence>MPSKCYNATKHHVQNNYGAVIHITQTFVLFAEAGDKASTAVTQTDRNGVIH</sequence>
<keyword evidence="2" id="KW-1185">Reference proteome</keyword>
<proteinExistence type="predicted"/>
<name>A0A2R8AKX2_9RHOB</name>
<dbReference type="EMBL" id="OMOI01000001">
    <property type="protein sequence ID" value="SPF76534.1"/>
    <property type="molecule type" value="Genomic_DNA"/>
</dbReference>
<organism evidence="1 2">
    <name type="scientific">Aliiroseovarius pelagivivens</name>
    <dbReference type="NCBI Taxonomy" id="1639690"/>
    <lineage>
        <taxon>Bacteria</taxon>
        <taxon>Pseudomonadati</taxon>
        <taxon>Pseudomonadota</taxon>
        <taxon>Alphaproteobacteria</taxon>
        <taxon>Rhodobacterales</taxon>
        <taxon>Paracoccaceae</taxon>
        <taxon>Aliiroseovarius</taxon>
    </lineage>
</organism>
<protein>
    <submittedName>
        <fullName evidence="1">Uncharacterized protein</fullName>
    </submittedName>
</protein>